<dbReference type="PANTHER" id="PTHR39087:SF2">
    <property type="entry name" value="UPF0104 MEMBRANE PROTEIN MJ1595"/>
    <property type="match status" value="1"/>
</dbReference>
<proteinExistence type="predicted"/>
<dbReference type="Pfam" id="PF03706">
    <property type="entry name" value="LPG_synthase_TM"/>
    <property type="match status" value="1"/>
</dbReference>
<dbReference type="PANTHER" id="PTHR39087">
    <property type="entry name" value="UPF0104 MEMBRANE PROTEIN MJ1595"/>
    <property type="match status" value="1"/>
</dbReference>
<feature type="transmembrane region" description="Helical" evidence="6">
    <location>
        <begin position="148"/>
        <end position="169"/>
    </location>
</feature>
<gene>
    <name evidence="7" type="ORF">US19_C0017G0003</name>
</gene>
<feature type="transmembrane region" description="Helical" evidence="6">
    <location>
        <begin position="216"/>
        <end position="238"/>
    </location>
</feature>
<evidence type="ECO:0000313" key="8">
    <source>
        <dbReference type="Proteomes" id="UP000034492"/>
    </source>
</evidence>
<protein>
    <recommendedName>
        <fullName evidence="9">Lysylphosphatidylglycerol synthetase/UPF0104</fullName>
    </recommendedName>
</protein>
<evidence type="ECO:0000256" key="4">
    <source>
        <dbReference type="ARBA" id="ARBA00022989"/>
    </source>
</evidence>
<comment type="subcellular location">
    <subcellularLocation>
        <location evidence="1">Cell membrane</location>
        <topology evidence="1">Multi-pass membrane protein</topology>
    </subcellularLocation>
</comment>
<evidence type="ECO:0000256" key="2">
    <source>
        <dbReference type="ARBA" id="ARBA00022475"/>
    </source>
</evidence>
<evidence type="ECO:0000256" key="5">
    <source>
        <dbReference type="ARBA" id="ARBA00023136"/>
    </source>
</evidence>
<dbReference type="Proteomes" id="UP000034492">
    <property type="component" value="Unassembled WGS sequence"/>
</dbReference>
<feature type="transmembrane region" description="Helical" evidence="6">
    <location>
        <begin position="78"/>
        <end position="96"/>
    </location>
</feature>
<comment type="caution">
    <text evidence="7">The sequence shown here is derived from an EMBL/GenBank/DDBJ whole genome shotgun (WGS) entry which is preliminary data.</text>
</comment>
<feature type="transmembrane region" description="Helical" evidence="6">
    <location>
        <begin position="6"/>
        <end position="28"/>
    </location>
</feature>
<evidence type="ECO:0000256" key="3">
    <source>
        <dbReference type="ARBA" id="ARBA00022692"/>
    </source>
</evidence>
<dbReference type="GO" id="GO:0005886">
    <property type="term" value="C:plasma membrane"/>
    <property type="evidence" value="ECO:0007669"/>
    <property type="project" value="UniProtKB-SubCell"/>
</dbReference>
<name>A0A0G0EQ29_9BACT</name>
<keyword evidence="5 6" id="KW-0472">Membrane</keyword>
<sequence length="336" mass="37768">MFSLKIITRIILNTLLGLILVFVWLKFVNIDEILKTLSKVNPISLLPIFFFFILANAIRSLKLKIFLQSVKNISFRQLFFINGVAIMLNFLIPIRAGEVAKGVYLSQNYNLPMAKSLVWIFLDRFIDFVVVFIAAAVVLFIIPTSLGLNFALISALVAAVLLLITYLIVYKHNSAQKLFDFFENLLILPVLKRLFHKITGYFLETFQVLKRPPKDLFLIFFLAVLAYFSDAAIWVYTFSAIGVGEDIFKMFLAQLLSALTYLIPAAPGYVGSAEASGLLIFSGVFGIDANIASSMIVLFHVCAAIFVIAFGFISLQVIKFDLQEVWSQLRNNSKDG</sequence>
<accession>A0A0G0EQ29</accession>
<dbReference type="AlphaFoldDB" id="A0A0G0EQ29"/>
<evidence type="ECO:0000256" key="1">
    <source>
        <dbReference type="ARBA" id="ARBA00004651"/>
    </source>
</evidence>
<evidence type="ECO:0000256" key="6">
    <source>
        <dbReference type="SAM" id="Phobius"/>
    </source>
</evidence>
<keyword evidence="3 6" id="KW-0812">Transmembrane</keyword>
<evidence type="ECO:0008006" key="9">
    <source>
        <dbReference type="Google" id="ProtNLM"/>
    </source>
</evidence>
<feature type="transmembrane region" description="Helical" evidence="6">
    <location>
        <begin position="291"/>
        <end position="313"/>
    </location>
</feature>
<dbReference type="InterPro" id="IPR022791">
    <property type="entry name" value="L-PG_synthase/AglD"/>
</dbReference>
<evidence type="ECO:0000313" key="7">
    <source>
        <dbReference type="EMBL" id="KKQ09058.1"/>
    </source>
</evidence>
<reference evidence="7 8" key="1">
    <citation type="journal article" date="2015" name="Nature">
        <title>rRNA introns, odd ribosomes, and small enigmatic genomes across a large radiation of phyla.</title>
        <authorList>
            <person name="Brown C.T."/>
            <person name="Hug L.A."/>
            <person name="Thomas B.C."/>
            <person name="Sharon I."/>
            <person name="Castelle C.J."/>
            <person name="Singh A."/>
            <person name="Wilkins M.J."/>
            <person name="Williams K.H."/>
            <person name="Banfield J.F."/>
        </authorList>
    </citation>
    <scope>NUCLEOTIDE SEQUENCE [LARGE SCALE GENOMIC DNA]</scope>
</reference>
<organism evidence="7 8">
    <name type="scientific">Candidatus Daviesbacteria bacterium GW2011_GWB1_36_5</name>
    <dbReference type="NCBI Taxonomy" id="1618426"/>
    <lineage>
        <taxon>Bacteria</taxon>
        <taxon>Candidatus Daviesiibacteriota</taxon>
    </lineage>
</organism>
<feature type="transmembrane region" description="Helical" evidence="6">
    <location>
        <begin position="250"/>
        <end position="271"/>
    </location>
</feature>
<dbReference type="NCBIfam" id="TIGR00374">
    <property type="entry name" value="flippase-like domain"/>
    <property type="match status" value="1"/>
</dbReference>
<keyword evidence="4 6" id="KW-1133">Transmembrane helix</keyword>
<dbReference type="EMBL" id="LBSA01000017">
    <property type="protein sequence ID" value="KKQ09058.1"/>
    <property type="molecule type" value="Genomic_DNA"/>
</dbReference>
<feature type="transmembrane region" description="Helical" evidence="6">
    <location>
        <begin position="117"/>
        <end position="142"/>
    </location>
</feature>
<keyword evidence="2" id="KW-1003">Cell membrane</keyword>
<feature type="transmembrane region" description="Helical" evidence="6">
    <location>
        <begin position="40"/>
        <end position="58"/>
    </location>
</feature>